<evidence type="ECO:0008006" key="4">
    <source>
        <dbReference type="Google" id="ProtNLM"/>
    </source>
</evidence>
<name>A0ABM8GAI5_9MICO</name>
<reference evidence="3" key="1">
    <citation type="journal article" date="2019" name="Int. J. Syst. Evol. Microbiol.">
        <title>The Global Catalogue of Microorganisms (GCM) 10K type strain sequencing project: providing services to taxonomists for standard genome sequencing and annotation.</title>
        <authorList>
            <consortium name="The Broad Institute Genomics Platform"/>
            <consortium name="The Broad Institute Genome Sequencing Center for Infectious Disease"/>
            <person name="Wu L."/>
            <person name="Ma J."/>
        </authorList>
    </citation>
    <scope>NUCLEOTIDE SEQUENCE [LARGE SCALE GENOMIC DNA]</scope>
    <source>
        <strain evidence="3">NBRC 108725</strain>
    </source>
</reference>
<keyword evidence="3" id="KW-1185">Reference proteome</keyword>
<keyword evidence="1" id="KW-1133">Transmembrane helix</keyword>
<organism evidence="2 3">
    <name type="scientific">Naasia aerilata</name>
    <dbReference type="NCBI Taxonomy" id="1162966"/>
    <lineage>
        <taxon>Bacteria</taxon>
        <taxon>Bacillati</taxon>
        <taxon>Actinomycetota</taxon>
        <taxon>Actinomycetes</taxon>
        <taxon>Micrococcales</taxon>
        <taxon>Microbacteriaceae</taxon>
        <taxon>Naasia</taxon>
    </lineage>
</organism>
<feature type="transmembrane region" description="Helical" evidence="1">
    <location>
        <begin position="34"/>
        <end position="56"/>
    </location>
</feature>
<dbReference type="EMBL" id="AP027731">
    <property type="protein sequence ID" value="BDZ45225.1"/>
    <property type="molecule type" value="Genomic_DNA"/>
</dbReference>
<proteinExistence type="predicted"/>
<keyword evidence="1" id="KW-0472">Membrane</keyword>
<evidence type="ECO:0000313" key="3">
    <source>
        <dbReference type="Proteomes" id="UP001321498"/>
    </source>
</evidence>
<evidence type="ECO:0000256" key="1">
    <source>
        <dbReference type="SAM" id="Phobius"/>
    </source>
</evidence>
<dbReference type="Proteomes" id="UP001321498">
    <property type="component" value="Chromosome"/>
</dbReference>
<dbReference type="RefSeq" id="WP_286278607.1">
    <property type="nucleotide sequence ID" value="NZ_AP027731.1"/>
</dbReference>
<sequence>MSALFAALFGVSGAIVYGAADFFGGIASRRVGALRAAGIAALSGLAVLLVAFPLVGGRYSADALFFGILSGVAGAGALSSSTRVSRSAR</sequence>
<protein>
    <recommendedName>
        <fullName evidence="4">Major facilitator superfamily (MFS) profile domain-containing protein</fullName>
    </recommendedName>
</protein>
<keyword evidence="1" id="KW-0812">Transmembrane</keyword>
<feature type="transmembrane region" description="Helical" evidence="1">
    <location>
        <begin position="63"/>
        <end position="81"/>
    </location>
</feature>
<accession>A0ABM8GAI5</accession>
<gene>
    <name evidence="2" type="ORF">GCM10025866_11340</name>
</gene>
<evidence type="ECO:0000313" key="2">
    <source>
        <dbReference type="EMBL" id="BDZ45225.1"/>
    </source>
</evidence>